<sequence>MSKKVKLIIVSVVAVIIVCCIATFAMYKINLEPVSSKSEEVRFQIVDGDNQSSIIDRLANDGIIKNESFAKISARLNGYDSFAVGLYVIDKSWSTPKILDYLTKSENIKNDEVLITFREGIWAKDIAAELEKKLGINAEDLLALWNNDEFLKEAMKHYEFLTDDIFNESYRVKLEGYLFPETYYFNKEASLEDITYTFLNQFDVEYQKIKADVEASDLSIHEIVTLASVVQFESSTKEDMENVAGVFYNRLNIGQKLESSVTVCYSLYEFDSWLDCEKQYTVESPYNTYLYEGLPIGPILNPGKEALEATLHPASHEYYYFIADVQGDGKVYYAKTYEEHLANVEKYLDY</sequence>
<keyword evidence="5 7" id="KW-0456">Lyase</keyword>
<dbReference type="EMBL" id="SODD01000038">
    <property type="protein sequence ID" value="TDW14591.1"/>
    <property type="molecule type" value="Genomic_DNA"/>
</dbReference>
<dbReference type="Proteomes" id="UP000294743">
    <property type="component" value="Unassembled WGS sequence"/>
</dbReference>
<dbReference type="PANTHER" id="PTHR30518:SF2">
    <property type="entry name" value="ENDOLYTIC MUREIN TRANSGLYCOSYLASE"/>
    <property type="match status" value="1"/>
</dbReference>
<feature type="transmembrane region" description="Helical" evidence="7">
    <location>
        <begin position="7"/>
        <end position="27"/>
    </location>
</feature>
<keyword evidence="9" id="KW-1185">Reference proteome</keyword>
<keyword evidence="4 7" id="KW-0472">Membrane</keyword>
<keyword evidence="6 7" id="KW-0961">Cell wall biogenesis/degradation</keyword>
<proteinExistence type="inferred from homology"/>
<gene>
    <name evidence="7" type="primary">mltG</name>
    <name evidence="8" type="ORF">EDD63_13818</name>
</gene>
<accession>A0A4R7ZEC8</accession>
<evidence type="ECO:0000256" key="5">
    <source>
        <dbReference type="ARBA" id="ARBA00023239"/>
    </source>
</evidence>
<reference evidence="8 9" key="1">
    <citation type="submission" date="2019-03" db="EMBL/GenBank/DDBJ databases">
        <title>Genomic Encyclopedia of Type Strains, Phase IV (KMG-IV): sequencing the most valuable type-strain genomes for metagenomic binning, comparative biology and taxonomic classification.</title>
        <authorList>
            <person name="Goeker M."/>
        </authorList>
    </citation>
    <scope>NUCLEOTIDE SEQUENCE [LARGE SCALE GENOMIC DNA]</scope>
    <source>
        <strain evidence="8 9">DSM 28867</strain>
    </source>
</reference>
<organism evidence="8 9">
    <name type="scientific">Breznakia blatticola</name>
    <dbReference type="NCBI Taxonomy" id="1754012"/>
    <lineage>
        <taxon>Bacteria</taxon>
        <taxon>Bacillati</taxon>
        <taxon>Bacillota</taxon>
        <taxon>Erysipelotrichia</taxon>
        <taxon>Erysipelotrichales</taxon>
        <taxon>Erysipelotrichaceae</taxon>
        <taxon>Breznakia</taxon>
    </lineage>
</organism>
<comment type="subcellular location">
    <subcellularLocation>
        <location evidence="7">Cell membrane</location>
        <topology evidence="7">Single-pass membrane protein</topology>
    </subcellularLocation>
</comment>
<dbReference type="Gene3D" id="3.30.1490.480">
    <property type="entry name" value="Endolytic murein transglycosylase"/>
    <property type="match status" value="1"/>
</dbReference>
<name>A0A4R7ZEC8_9FIRM</name>
<comment type="catalytic activity">
    <reaction evidence="7">
        <text>a peptidoglycan chain = a peptidoglycan chain with N-acetyl-1,6-anhydromuramyl-[peptide] at the reducing end + a peptidoglycan chain with N-acetylglucosamine at the non-reducing end.</text>
        <dbReference type="EC" id="4.2.2.29"/>
    </reaction>
</comment>
<comment type="function">
    <text evidence="7">Functions as a peptidoglycan terminase that cleaves nascent peptidoglycan strands endolytically to terminate their elongation.</text>
</comment>
<dbReference type="OrthoDB" id="9814591at2"/>
<dbReference type="NCBIfam" id="TIGR00247">
    <property type="entry name" value="endolytic transglycosylase MltG"/>
    <property type="match status" value="1"/>
</dbReference>
<dbReference type="AlphaFoldDB" id="A0A4R7ZEC8"/>
<dbReference type="RefSeq" id="WP_134170681.1">
    <property type="nucleotide sequence ID" value="NZ_SODD01000038.1"/>
</dbReference>
<evidence type="ECO:0000256" key="1">
    <source>
        <dbReference type="ARBA" id="ARBA00022475"/>
    </source>
</evidence>
<dbReference type="GO" id="GO:0005886">
    <property type="term" value="C:plasma membrane"/>
    <property type="evidence" value="ECO:0007669"/>
    <property type="project" value="UniProtKB-SubCell"/>
</dbReference>
<evidence type="ECO:0000256" key="2">
    <source>
        <dbReference type="ARBA" id="ARBA00022692"/>
    </source>
</evidence>
<dbReference type="PANTHER" id="PTHR30518">
    <property type="entry name" value="ENDOLYTIC MUREIN TRANSGLYCOSYLASE"/>
    <property type="match status" value="1"/>
</dbReference>
<comment type="similarity">
    <text evidence="7">Belongs to the transglycosylase MltG family.</text>
</comment>
<dbReference type="InterPro" id="IPR003770">
    <property type="entry name" value="MLTG-like"/>
</dbReference>
<dbReference type="GO" id="GO:0071555">
    <property type="term" value="P:cell wall organization"/>
    <property type="evidence" value="ECO:0007669"/>
    <property type="project" value="UniProtKB-KW"/>
</dbReference>
<protein>
    <recommendedName>
        <fullName evidence="7">Endolytic murein transglycosylase</fullName>
        <ecNumber evidence="7">4.2.2.29</ecNumber>
    </recommendedName>
    <alternativeName>
        <fullName evidence="7">Peptidoglycan lytic transglycosylase</fullName>
    </alternativeName>
    <alternativeName>
        <fullName evidence="7">Peptidoglycan polymerization terminase</fullName>
    </alternativeName>
</protein>
<evidence type="ECO:0000256" key="7">
    <source>
        <dbReference type="HAMAP-Rule" id="MF_02065"/>
    </source>
</evidence>
<keyword evidence="1 7" id="KW-1003">Cell membrane</keyword>
<evidence type="ECO:0000313" key="8">
    <source>
        <dbReference type="EMBL" id="TDW14591.1"/>
    </source>
</evidence>
<feature type="site" description="Important for catalytic activity" evidence="7">
    <location>
        <position position="233"/>
    </location>
</feature>
<dbReference type="Gene3D" id="3.30.160.60">
    <property type="entry name" value="Classic Zinc Finger"/>
    <property type="match status" value="1"/>
</dbReference>
<evidence type="ECO:0000256" key="6">
    <source>
        <dbReference type="ARBA" id="ARBA00023316"/>
    </source>
</evidence>
<dbReference type="GO" id="GO:0008932">
    <property type="term" value="F:lytic endotransglycosylase activity"/>
    <property type="evidence" value="ECO:0007669"/>
    <property type="project" value="UniProtKB-UniRule"/>
</dbReference>
<keyword evidence="3 7" id="KW-1133">Transmembrane helix</keyword>
<dbReference type="HAMAP" id="MF_02065">
    <property type="entry name" value="MltG"/>
    <property type="match status" value="1"/>
</dbReference>
<dbReference type="Pfam" id="PF02618">
    <property type="entry name" value="YceG"/>
    <property type="match status" value="1"/>
</dbReference>
<keyword evidence="2 7" id="KW-0812">Transmembrane</keyword>
<evidence type="ECO:0000256" key="3">
    <source>
        <dbReference type="ARBA" id="ARBA00022989"/>
    </source>
</evidence>
<evidence type="ECO:0000313" key="9">
    <source>
        <dbReference type="Proteomes" id="UP000294743"/>
    </source>
</evidence>
<comment type="caution">
    <text evidence="8">The sequence shown here is derived from an EMBL/GenBank/DDBJ whole genome shotgun (WGS) entry which is preliminary data.</text>
</comment>
<dbReference type="EC" id="4.2.2.29" evidence="7"/>
<dbReference type="GO" id="GO:0009252">
    <property type="term" value="P:peptidoglycan biosynthetic process"/>
    <property type="evidence" value="ECO:0007669"/>
    <property type="project" value="UniProtKB-UniRule"/>
</dbReference>
<evidence type="ECO:0000256" key="4">
    <source>
        <dbReference type="ARBA" id="ARBA00023136"/>
    </source>
</evidence>